<dbReference type="EMBL" id="JAWDGP010004696">
    <property type="protein sequence ID" value="KAK3762537.1"/>
    <property type="molecule type" value="Genomic_DNA"/>
</dbReference>
<evidence type="ECO:0000313" key="3">
    <source>
        <dbReference type="Proteomes" id="UP001283361"/>
    </source>
</evidence>
<organism evidence="2 3">
    <name type="scientific">Elysia crispata</name>
    <name type="common">lettuce slug</name>
    <dbReference type="NCBI Taxonomy" id="231223"/>
    <lineage>
        <taxon>Eukaryota</taxon>
        <taxon>Metazoa</taxon>
        <taxon>Spiralia</taxon>
        <taxon>Lophotrochozoa</taxon>
        <taxon>Mollusca</taxon>
        <taxon>Gastropoda</taxon>
        <taxon>Heterobranchia</taxon>
        <taxon>Euthyneura</taxon>
        <taxon>Panpulmonata</taxon>
        <taxon>Sacoglossa</taxon>
        <taxon>Placobranchoidea</taxon>
        <taxon>Plakobranchidae</taxon>
        <taxon>Elysia</taxon>
    </lineage>
</organism>
<feature type="region of interest" description="Disordered" evidence="1">
    <location>
        <begin position="153"/>
        <end position="201"/>
    </location>
</feature>
<accession>A0AAE0Z5Z1</accession>
<evidence type="ECO:0000313" key="2">
    <source>
        <dbReference type="EMBL" id="KAK3762537.1"/>
    </source>
</evidence>
<proteinExistence type="predicted"/>
<sequence length="252" mass="27610">MVLYLNILLVTPVPKLLPGQGESVARIFGLVLVTLDEMGKLSLIGPVAALIDLEEILGRYLAHSSSKIRASERLSCARFRRFHTDSTLRCGQDGRGLERLWTRWLALGAESTQLRFPSLHTPAYRVERVRDQTPRNQPSILLLPPALRSSGQCSNPPCHASAPHMPGNLTYSTAHNSPPARHKLRSVRTQPVAARGPGELRPTLCDHASCDRCALARNKVFTSDLGSIAITAAKHHGTELAAAGREWRGNLK</sequence>
<dbReference type="Proteomes" id="UP001283361">
    <property type="component" value="Unassembled WGS sequence"/>
</dbReference>
<gene>
    <name evidence="2" type="ORF">RRG08_006961</name>
</gene>
<comment type="caution">
    <text evidence="2">The sequence shown here is derived from an EMBL/GenBank/DDBJ whole genome shotgun (WGS) entry which is preliminary data.</text>
</comment>
<name>A0AAE0Z5Z1_9GAST</name>
<protein>
    <submittedName>
        <fullName evidence="2">Uncharacterized protein</fullName>
    </submittedName>
</protein>
<evidence type="ECO:0000256" key="1">
    <source>
        <dbReference type="SAM" id="MobiDB-lite"/>
    </source>
</evidence>
<dbReference type="AlphaFoldDB" id="A0AAE0Z5Z1"/>
<reference evidence="2" key="1">
    <citation type="journal article" date="2023" name="G3 (Bethesda)">
        <title>A reference genome for the long-term kleptoplast-retaining sea slug Elysia crispata morphotype clarki.</title>
        <authorList>
            <person name="Eastman K.E."/>
            <person name="Pendleton A.L."/>
            <person name="Shaikh M.A."/>
            <person name="Suttiyut T."/>
            <person name="Ogas R."/>
            <person name="Tomko P."/>
            <person name="Gavelis G."/>
            <person name="Widhalm J.R."/>
            <person name="Wisecaver J.H."/>
        </authorList>
    </citation>
    <scope>NUCLEOTIDE SEQUENCE</scope>
    <source>
        <strain evidence="2">ECLA1</strain>
    </source>
</reference>
<keyword evidence="3" id="KW-1185">Reference proteome</keyword>